<evidence type="ECO:0000256" key="1">
    <source>
        <dbReference type="ARBA" id="ARBA00022722"/>
    </source>
</evidence>
<feature type="domain" description="Reverse transcriptase" evidence="11">
    <location>
        <begin position="56"/>
        <end position="275"/>
    </location>
</feature>
<dbReference type="CDD" id="cd09634">
    <property type="entry name" value="Cas1_I-II-III"/>
    <property type="match status" value="1"/>
</dbReference>
<evidence type="ECO:0000313" key="12">
    <source>
        <dbReference type="EMBL" id="NYZ20711.1"/>
    </source>
</evidence>
<dbReference type="CDD" id="cd01651">
    <property type="entry name" value="RT_G2_intron"/>
    <property type="match status" value="1"/>
</dbReference>
<feature type="binding site" evidence="10">
    <location>
        <position position="491"/>
    </location>
    <ligand>
        <name>Mn(2+)</name>
        <dbReference type="ChEBI" id="CHEBI:29035"/>
    </ligand>
</feature>
<evidence type="ECO:0000313" key="13">
    <source>
        <dbReference type="Proteomes" id="UP000584642"/>
    </source>
</evidence>
<dbReference type="InterPro" id="IPR002729">
    <property type="entry name" value="CRISPR-assoc_Cas1"/>
</dbReference>
<evidence type="ECO:0000256" key="2">
    <source>
        <dbReference type="ARBA" id="ARBA00022723"/>
    </source>
</evidence>
<dbReference type="InterPro" id="IPR000477">
    <property type="entry name" value="RT_dom"/>
</dbReference>
<evidence type="ECO:0000259" key="11">
    <source>
        <dbReference type="PROSITE" id="PS50878"/>
    </source>
</evidence>
<accession>A0ABX2T8Q8</accession>
<evidence type="ECO:0000256" key="4">
    <source>
        <dbReference type="ARBA" id="ARBA00022801"/>
    </source>
</evidence>
<dbReference type="EC" id="3.1.-.-" evidence="10"/>
<feature type="binding site" evidence="10">
    <location>
        <position position="579"/>
    </location>
    <ligand>
        <name>Mn(2+)</name>
        <dbReference type="ChEBI" id="CHEBI:29035"/>
    </ligand>
</feature>
<dbReference type="Gene3D" id="3.30.70.270">
    <property type="match status" value="1"/>
</dbReference>
<keyword evidence="7 10" id="KW-0238">DNA-binding</keyword>
<dbReference type="EMBL" id="JABFDB010000008">
    <property type="protein sequence ID" value="NYZ20711.1"/>
    <property type="molecule type" value="Genomic_DNA"/>
</dbReference>
<comment type="cofactor">
    <cofactor evidence="10">
        <name>Mg(2+)</name>
        <dbReference type="ChEBI" id="CHEBI:18420"/>
    </cofactor>
    <cofactor evidence="10">
        <name>Mn(2+)</name>
        <dbReference type="ChEBI" id="CHEBI:29035"/>
    </cofactor>
</comment>
<dbReference type="Pfam" id="PF00078">
    <property type="entry name" value="RVT_1"/>
    <property type="match status" value="1"/>
</dbReference>
<dbReference type="InterPro" id="IPR050646">
    <property type="entry name" value="Cas1"/>
</dbReference>
<feature type="binding site" evidence="10">
    <location>
        <position position="564"/>
    </location>
    <ligand>
        <name>Mn(2+)</name>
        <dbReference type="ChEBI" id="CHEBI:29035"/>
    </ligand>
</feature>
<dbReference type="PANTHER" id="PTHR34353">
    <property type="entry name" value="CRISPR-ASSOCIATED ENDONUCLEASE CAS1 1"/>
    <property type="match status" value="1"/>
</dbReference>
<evidence type="ECO:0000256" key="8">
    <source>
        <dbReference type="ARBA" id="ARBA00023211"/>
    </source>
</evidence>
<keyword evidence="13" id="KW-1185">Reference proteome</keyword>
<evidence type="ECO:0000256" key="10">
    <source>
        <dbReference type="HAMAP-Rule" id="MF_01470"/>
    </source>
</evidence>
<keyword evidence="4 10" id="KW-0378">Hydrolase</keyword>
<dbReference type="GO" id="GO:0004519">
    <property type="term" value="F:endonuclease activity"/>
    <property type="evidence" value="ECO:0007669"/>
    <property type="project" value="UniProtKB-KW"/>
</dbReference>
<keyword evidence="5 10" id="KW-0460">Magnesium</keyword>
<keyword evidence="6 10" id="KW-0051">Antiviral defense</keyword>
<evidence type="ECO:0000256" key="9">
    <source>
        <dbReference type="ARBA" id="ARBA00038592"/>
    </source>
</evidence>
<dbReference type="PROSITE" id="PS50878">
    <property type="entry name" value="RT_POL"/>
    <property type="match status" value="1"/>
</dbReference>
<keyword evidence="8 10" id="KW-0464">Manganese</keyword>
<dbReference type="InterPro" id="IPR043128">
    <property type="entry name" value="Rev_trsase/Diguanyl_cyclase"/>
</dbReference>
<sequence length="672" mass="73347">MPTPAPDNADLFEEVTRLDTLERAWGRVLRNGGAAGGDGVTVGVFAQAAPSRLLALHRDLRGGDYRPGPLRRLSVPKPDGSFRPLAIPPVVDRVAQTAAALVLTPLLDGEMEEASFGYRPGRSVQQAVARVALWRDRGHGWVVDADIERYFERVPHDRLLDRLERSIGPGPLTGLIAVWLEAGAEDGVGLAQGSPLSPLLSNLYLDDLDEALEGRGVRLVRFADDFVLLCRSRQSAERTLDHAAAALEAAGLRLNREKTRIVPFDQGFRFLGHLFVRSLVLPSPADDPETEPDRLLRAVAARDAEAEAEAAAQEERDRLARAAGLDPALRTLHLLTPGRRLALRNEAFTVVEPDGAGGERELIAIHHRHLDRIDLGPDAEAEADALRWALATDTEVAFVDGHGATHGRLARPAARRAALHLDQARHALDEGLRLDLARRFVDGRLRNQRALLRRLNRNRKLDIVDGAVHAINALLRRLETAADVAELLGLEGQAAARYWPAWAAQVEGGVEGGGAAGWGFPGRRRRPPPDPLNAVLSYLSGLLGRDVAALLERHGLHPGLGALHTPQDRHDSAVYDLMEEFRAPLVEGLTVALVNRRTLRPDHFGGREAGVCRIDADAVGAIIRAYEHWVARPVASPRGGRTTWRGLIAEQALALAAHVQGREPYRPHVMDY</sequence>
<evidence type="ECO:0000256" key="7">
    <source>
        <dbReference type="ARBA" id="ARBA00023125"/>
    </source>
</evidence>
<evidence type="ECO:0000256" key="6">
    <source>
        <dbReference type="ARBA" id="ARBA00023118"/>
    </source>
</evidence>
<dbReference type="SUPFAM" id="SSF56672">
    <property type="entry name" value="DNA/RNA polymerases"/>
    <property type="match status" value="1"/>
</dbReference>
<name>A0ABX2T8Q8_9PROT</name>
<keyword evidence="2 10" id="KW-0479">Metal-binding</keyword>
<keyword evidence="3 10" id="KW-0255">Endonuclease</keyword>
<comment type="function">
    <text evidence="10">CRISPR (clustered regularly interspaced short palindromic repeat), is an adaptive immune system that provides protection against mobile genetic elements (viruses, transposable elements and conjugative plasmids). CRISPR clusters contain spacers, sequences complementary to antecedent mobile elements, and target invading nucleic acids. CRISPR clusters are transcribed and processed into CRISPR RNA (crRNA). Acts as a dsDNA endonuclease. Involved in the integration of spacer DNA into the CRISPR cassette.</text>
</comment>
<dbReference type="HAMAP" id="MF_01470">
    <property type="entry name" value="Cas1"/>
    <property type="match status" value="1"/>
</dbReference>
<dbReference type="InterPro" id="IPR042206">
    <property type="entry name" value="CRISPR-assoc_Cas1_C"/>
</dbReference>
<dbReference type="Pfam" id="PF01867">
    <property type="entry name" value="Cas_Cas1"/>
    <property type="match status" value="1"/>
</dbReference>
<protein>
    <recommendedName>
        <fullName evidence="10">CRISPR-associated endonuclease Cas1</fullName>
        <ecNumber evidence="10">3.1.-.-</ecNumber>
    </recommendedName>
</protein>
<dbReference type="Proteomes" id="UP000584642">
    <property type="component" value="Unassembled WGS sequence"/>
</dbReference>
<comment type="caution">
    <text evidence="12">The sequence shown here is derived from an EMBL/GenBank/DDBJ whole genome shotgun (WGS) entry which is preliminary data.</text>
</comment>
<comment type="similarity">
    <text evidence="10">Belongs to the CRISPR-associated endonuclease Cas1 family.</text>
</comment>
<evidence type="ECO:0000256" key="5">
    <source>
        <dbReference type="ARBA" id="ARBA00022842"/>
    </source>
</evidence>
<dbReference type="InterPro" id="IPR043502">
    <property type="entry name" value="DNA/RNA_pol_sf"/>
</dbReference>
<reference evidence="12 13" key="1">
    <citation type="submission" date="2020-05" db="EMBL/GenBank/DDBJ databases">
        <title>Azospirillum oleiclasticum sp. nov, a nitrogen-fixing and heavy crude oil-emulsifying bacterium isolated from the crude oil of Yumen Oilfield.</title>
        <authorList>
            <person name="Wu D."/>
            <person name="Cai M."/>
            <person name="Zhang X."/>
        </authorList>
    </citation>
    <scope>NUCLEOTIDE SEQUENCE [LARGE SCALE GENOMIC DNA]</scope>
    <source>
        <strain evidence="12 13">ROY-1-1-2</strain>
    </source>
</reference>
<organism evidence="12 13">
    <name type="scientific">Azospirillum oleiclasticum</name>
    <dbReference type="NCBI Taxonomy" id="2735135"/>
    <lineage>
        <taxon>Bacteria</taxon>
        <taxon>Pseudomonadati</taxon>
        <taxon>Pseudomonadota</taxon>
        <taxon>Alphaproteobacteria</taxon>
        <taxon>Rhodospirillales</taxon>
        <taxon>Azospirillaceae</taxon>
        <taxon>Azospirillum</taxon>
    </lineage>
</organism>
<dbReference type="Gene3D" id="1.20.120.920">
    <property type="entry name" value="CRISPR-associated endonuclease Cas1, C-terminal domain"/>
    <property type="match status" value="1"/>
</dbReference>
<dbReference type="PANTHER" id="PTHR34353:SF2">
    <property type="entry name" value="CRISPR-ASSOCIATED ENDONUCLEASE CAS1 1"/>
    <property type="match status" value="1"/>
</dbReference>
<dbReference type="NCBIfam" id="TIGR00287">
    <property type="entry name" value="cas1"/>
    <property type="match status" value="1"/>
</dbReference>
<evidence type="ECO:0000256" key="3">
    <source>
        <dbReference type="ARBA" id="ARBA00022759"/>
    </source>
</evidence>
<proteinExistence type="inferred from homology"/>
<comment type="subunit">
    <text evidence="9 10">Homodimer, forms a heterotetramer with a Cas2 homodimer.</text>
</comment>
<dbReference type="RefSeq" id="WP_180282470.1">
    <property type="nucleotide sequence ID" value="NZ_JABFDB010000008.1"/>
</dbReference>
<keyword evidence="1 10" id="KW-0540">Nuclease</keyword>
<gene>
    <name evidence="10 12" type="primary">cas1</name>
    <name evidence="12" type="ORF">HND93_13405</name>
</gene>